<name>A0ABT4MWL4_GORRU</name>
<protein>
    <submittedName>
        <fullName evidence="2">Nuclear transport factor 2 family protein</fullName>
    </submittedName>
</protein>
<reference evidence="2" key="1">
    <citation type="submission" date="2022-12" db="EMBL/GenBank/DDBJ databases">
        <authorList>
            <person name="Krivoruchko A.V."/>
            <person name="Elkin A."/>
        </authorList>
    </citation>
    <scope>NUCLEOTIDE SEQUENCE</scope>
    <source>
        <strain evidence="2">IEGM 1388</strain>
    </source>
</reference>
<keyword evidence="3" id="KW-1185">Reference proteome</keyword>
<dbReference type="RefSeq" id="WP_301572236.1">
    <property type="nucleotide sequence ID" value="NZ_JAPWIE010000004.1"/>
</dbReference>
<dbReference type="Gene3D" id="3.10.450.50">
    <property type="match status" value="2"/>
</dbReference>
<feature type="domain" description="SnoaL-like" evidence="1">
    <location>
        <begin position="58"/>
        <end position="156"/>
    </location>
</feature>
<dbReference type="InterPro" id="IPR037401">
    <property type="entry name" value="SnoaL-like"/>
</dbReference>
<gene>
    <name evidence="2" type="ORF">O4213_15585</name>
</gene>
<sequence>MPHSLPNFLLPVSRPHLTFAQLSRFSPSLSSPRLFQITQAELKPGDCQMLDLMRKYVYTFVNSHNFDVPQDIMTADYTLHMGTDTLIGRDEHYLPAVKHQFAQFPNLGYTIHEMLSADDHTAVLFSEHGASRREPNQLAAWTGVAIYRAEHDRLAECWVEQDHFGRRHQLATGVPYQLAPSAIDPWSAHQPAQLGEQDALTRWVTELQQWPPPGADLDSGQAATPQPQIDIDSVAVNAAVAEYGQVAFNLTIRGTYTGGFPDRTSAIGCSVATYVGAFATVNEGRLEHVRGVSNRVAVQRQLKDADK</sequence>
<evidence type="ECO:0000313" key="2">
    <source>
        <dbReference type="EMBL" id="MCZ4551413.1"/>
    </source>
</evidence>
<accession>A0ABT4MWL4</accession>
<dbReference type="InterPro" id="IPR032710">
    <property type="entry name" value="NTF2-like_dom_sf"/>
</dbReference>
<evidence type="ECO:0000313" key="3">
    <source>
        <dbReference type="Proteomes" id="UP001067235"/>
    </source>
</evidence>
<dbReference type="Pfam" id="PF12680">
    <property type="entry name" value="SnoaL_2"/>
    <property type="match status" value="1"/>
</dbReference>
<evidence type="ECO:0000259" key="1">
    <source>
        <dbReference type="Pfam" id="PF12680"/>
    </source>
</evidence>
<organism evidence="2 3">
    <name type="scientific">Gordonia rubripertincta</name>
    <name type="common">Rhodococcus corallinus</name>
    <dbReference type="NCBI Taxonomy" id="36822"/>
    <lineage>
        <taxon>Bacteria</taxon>
        <taxon>Bacillati</taxon>
        <taxon>Actinomycetota</taxon>
        <taxon>Actinomycetes</taxon>
        <taxon>Mycobacteriales</taxon>
        <taxon>Gordoniaceae</taxon>
        <taxon>Gordonia</taxon>
    </lineage>
</organism>
<dbReference type="Proteomes" id="UP001067235">
    <property type="component" value="Unassembled WGS sequence"/>
</dbReference>
<dbReference type="SUPFAM" id="SSF54427">
    <property type="entry name" value="NTF2-like"/>
    <property type="match status" value="1"/>
</dbReference>
<comment type="caution">
    <text evidence="2">The sequence shown here is derived from an EMBL/GenBank/DDBJ whole genome shotgun (WGS) entry which is preliminary data.</text>
</comment>
<proteinExistence type="predicted"/>
<dbReference type="EMBL" id="JAPWIE010000004">
    <property type="protein sequence ID" value="MCZ4551413.1"/>
    <property type="molecule type" value="Genomic_DNA"/>
</dbReference>